<dbReference type="InterPro" id="IPR050640">
    <property type="entry name" value="Bact_2-comp_sensor_kinase"/>
</dbReference>
<feature type="domain" description="Signal transduction histidine kinase internal region" evidence="3">
    <location>
        <begin position="163"/>
        <end position="240"/>
    </location>
</feature>
<accession>A0ABS5WJD5</accession>
<evidence type="ECO:0000313" key="4">
    <source>
        <dbReference type="EMBL" id="MBT2163355.1"/>
    </source>
</evidence>
<reference evidence="4 5" key="1">
    <citation type="submission" date="2020-06" db="EMBL/GenBank/DDBJ databases">
        <authorList>
            <person name="Isaeva M.P."/>
            <person name="Chernysheva N.Y."/>
        </authorList>
    </citation>
    <scope>NUCLEOTIDE SEQUENCE [LARGE SCALE GENOMIC DNA]</scope>
    <source>
        <strain evidence="4 5">KMM 6746</strain>
    </source>
</reference>
<evidence type="ECO:0000313" key="5">
    <source>
        <dbReference type="Proteomes" id="UP000740413"/>
    </source>
</evidence>
<dbReference type="Proteomes" id="UP000740413">
    <property type="component" value="Unassembled WGS sequence"/>
</dbReference>
<protein>
    <submittedName>
        <fullName evidence="4">Histidine kinase</fullName>
    </submittedName>
</protein>
<feature type="coiled-coil region" evidence="1">
    <location>
        <begin position="138"/>
        <end position="170"/>
    </location>
</feature>
<keyword evidence="2" id="KW-0812">Transmembrane</keyword>
<name>A0ABS5WJD5_9FLAO</name>
<keyword evidence="1" id="KW-0175">Coiled coil</keyword>
<dbReference type="PANTHER" id="PTHR34220:SF7">
    <property type="entry name" value="SENSOR HISTIDINE KINASE YPDA"/>
    <property type="match status" value="1"/>
</dbReference>
<dbReference type="InterPro" id="IPR010559">
    <property type="entry name" value="Sig_transdc_His_kin_internal"/>
</dbReference>
<dbReference type="EMBL" id="JACATN010000007">
    <property type="protein sequence ID" value="MBT2163355.1"/>
    <property type="molecule type" value="Genomic_DNA"/>
</dbReference>
<comment type="caution">
    <text evidence="4">The sequence shown here is derived from an EMBL/GenBank/DDBJ whole genome shotgun (WGS) entry which is preliminary data.</text>
</comment>
<keyword evidence="4" id="KW-0418">Kinase</keyword>
<dbReference type="PANTHER" id="PTHR34220">
    <property type="entry name" value="SENSOR HISTIDINE KINASE YPDA"/>
    <property type="match status" value="1"/>
</dbReference>
<sequence>MALKLVKQSTIIKIALLLAILASLPKTIFLYEMISQGKFSFSAEWVMNTLYRLIFSFSFSWAILELNANIGYAKFKWSTRVRMVVLVLANLTVLVAALTLFKFLHPVLLDTEITERDNGFLKFTYVNLLIAQFFIGRILRLQADKQESRIENEHLKQESLQNELMALKNQIDPHFLFNSLNSLTSLIRDNEEATKFVKKLSHMYRYILQSGEGDLTSVKEELKFLESYTYLIRTRYRDRFSIDIKIKNEFLVERIPPLALQLLVENAVKHNEISEANPLLVNIFSKEGSIYVENAIRPRNTLVEGTKNGLLNLKKRYSLLRKQELTVRTENGIFSVELPLNKVT</sequence>
<dbReference type="RefSeq" id="WP_214613312.1">
    <property type="nucleotide sequence ID" value="NZ_JACATN010000007.1"/>
</dbReference>
<keyword evidence="5" id="KW-1185">Reference proteome</keyword>
<dbReference type="GO" id="GO:0016301">
    <property type="term" value="F:kinase activity"/>
    <property type="evidence" value="ECO:0007669"/>
    <property type="project" value="UniProtKB-KW"/>
</dbReference>
<feature type="transmembrane region" description="Helical" evidence="2">
    <location>
        <begin position="84"/>
        <end position="108"/>
    </location>
</feature>
<feature type="transmembrane region" description="Helical" evidence="2">
    <location>
        <begin position="51"/>
        <end position="72"/>
    </location>
</feature>
<evidence type="ECO:0000259" key="3">
    <source>
        <dbReference type="Pfam" id="PF06580"/>
    </source>
</evidence>
<keyword evidence="2" id="KW-1133">Transmembrane helix</keyword>
<keyword evidence="4" id="KW-0808">Transferase</keyword>
<evidence type="ECO:0000256" key="1">
    <source>
        <dbReference type="SAM" id="Coils"/>
    </source>
</evidence>
<proteinExistence type="predicted"/>
<reference evidence="5" key="2">
    <citation type="submission" date="2023-07" db="EMBL/GenBank/DDBJ databases">
        <title>Zobellia barbeyronii sp. nov., a new marine flavobacterium, isolated from green and red algae.</title>
        <authorList>
            <person name="Nedashkovskaya O.I."/>
            <person name="Otstavnykh N."/>
            <person name="Zhukova N."/>
            <person name="Guzev K."/>
            <person name="Chausova V."/>
            <person name="Tekutyeva L."/>
            <person name="Mikhailov V."/>
            <person name="Isaeva M."/>
        </authorList>
    </citation>
    <scope>NUCLEOTIDE SEQUENCE [LARGE SCALE GENOMIC DNA]</scope>
    <source>
        <strain evidence="5">KMM 6746</strain>
    </source>
</reference>
<organism evidence="4 5">
    <name type="scientific">Zobellia barbeyronii</name>
    <dbReference type="NCBI Taxonomy" id="2748009"/>
    <lineage>
        <taxon>Bacteria</taxon>
        <taxon>Pseudomonadati</taxon>
        <taxon>Bacteroidota</taxon>
        <taxon>Flavobacteriia</taxon>
        <taxon>Flavobacteriales</taxon>
        <taxon>Flavobacteriaceae</taxon>
        <taxon>Zobellia</taxon>
    </lineage>
</organism>
<keyword evidence="2" id="KW-0472">Membrane</keyword>
<gene>
    <name evidence="4" type="ORF">HW347_18940</name>
</gene>
<evidence type="ECO:0000256" key="2">
    <source>
        <dbReference type="SAM" id="Phobius"/>
    </source>
</evidence>
<dbReference type="Pfam" id="PF06580">
    <property type="entry name" value="His_kinase"/>
    <property type="match status" value="1"/>
</dbReference>
<feature type="transmembrane region" description="Helical" evidence="2">
    <location>
        <begin position="12"/>
        <end position="31"/>
    </location>
</feature>